<dbReference type="OrthoDB" id="57939at2759"/>
<name>A0A9Q3EML8_9BASI</name>
<evidence type="ECO:0000259" key="7">
    <source>
        <dbReference type="Pfam" id="PF12471"/>
    </source>
</evidence>
<evidence type="ECO:0008006" key="10">
    <source>
        <dbReference type="Google" id="ProtNLM"/>
    </source>
</evidence>
<dbReference type="GO" id="GO:0003935">
    <property type="term" value="F:GTP cyclohydrolase II activity"/>
    <property type="evidence" value="ECO:0007669"/>
    <property type="project" value="InterPro"/>
</dbReference>
<dbReference type="InterPro" id="IPR032677">
    <property type="entry name" value="GTP_cyclohydro_II"/>
</dbReference>
<evidence type="ECO:0000256" key="4">
    <source>
        <dbReference type="ARBA" id="ARBA00023134"/>
    </source>
</evidence>
<keyword evidence="3" id="KW-0378">Hydrolase</keyword>
<evidence type="ECO:0000256" key="5">
    <source>
        <dbReference type="SAM" id="MobiDB-lite"/>
    </source>
</evidence>
<protein>
    <recommendedName>
        <fullName evidence="10">GTP cyclohydrolase II</fullName>
    </recommendedName>
</protein>
<dbReference type="Pfam" id="PF12471">
    <property type="entry name" value="GTP_CH_N"/>
    <property type="match status" value="1"/>
</dbReference>
<evidence type="ECO:0000256" key="2">
    <source>
        <dbReference type="ARBA" id="ARBA00022741"/>
    </source>
</evidence>
<dbReference type="CDD" id="cd00641">
    <property type="entry name" value="GTP_cyclohydro2"/>
    <property type="match status" value="1"/>
</dbReference>
<dbReference type="InterPro" id="IPR000926">
    <property type="entry name" value="RibA"/>
</dbReference>
<keyword evidence="9" id="KW-1185">Reference proteome</keyword>
<comment type="caution">
    <text evidence="8">The sequence shown here is derived from an EMBL/GenBank/DDBJ whole genome shotgun (WGS) entry which is preliminary data.</text>
</comment>
<sequence length="599" mass="65328">MTEPSLPWGDEPSAHKILLTLVEQVRTLTSALAAQDSKLDKLSFQLSNSLGPSFQFANPSKSSQEINPGTLNQLHRLPSDSISISSAPSNLINPSQLASHSPSGNDTSNGLEKAKFVDWMRKEDALISSLNSNPLPLTSPKQTTIYPQRVILTTYPGQTGIHPIPLEWGASDPQKRGPVVASRHPQSLKIRNAIGAYSGSYCIYKALATAIGAINPNHRPDFTNTQPPFNISPNPAWFDPTKIVSMDPWGHLTPQIFKSYFKDGVDIRPTIACTKAHLKLAELDDAAAEGRLLIDGKIVVKSPGAWVAPLAAEAAFNATGGDWKALPENESQLQASKKAGVEVRVTKAAVEPVWDLPGVSARFGIPEGILRRALFEDTGGMYPELLTRNDLKTYLPPIGGLTVYIFGDPTFVSDPSKELTLRVHDECNGSDVFGSSICTCRPYLLYGIEEAIKCAQRGGSGVVIYFRKEGRALGEVTKYLVYNARKRGGDSAALYFQRTESIAGVKDMRFQALMPDVLHWLGIKKIDVMCSMSDMKHDAIVQSGIPILVRKDIPDHLIPSDSRVEIDAKIAAGYYSASKVVTEEDLKNTVGQSWEDVDH</sequence>
<reference evidence="8" key="1">
    <citation type="submission" date="2021-03" db="EMBL/GenBank/DDBJ databases">
        <title>Draft genome sequence of rust myrtle Austropuccinia psidii MF-1, a brazilian biotype.</title>
        <authorList>
            <person name="Quecine M.C."/>
            <person name="Pachon D.M.R."/>
            <person name="Bonatelli M.L."/>
            <person name="Correr F.H."/>
            <person name="Franceschini L.M."/>
            <person name="Leite T.F."/>
            <person name="Margarido G.R.A."/>
            <person name="Almeida C.A."/>
            <person name="Ferrarezi J.A."/>
            <person name="Labate C.A."/>
        </authorList>
    </citation>
    <scope>NUCLEOTIDE SEQUENCE</scope>
    <source>
        <strain evidence="8">MF-1</strain>
    </source>
</reference>
<feature type="domain" description="GTP cyclohydrolase II" evidence="6">
    <location>
        <begin position="410"/>
        <end position="547"/>
    </location>
</feature>
<dbReference type="GO" id="GO:0005525">
    <property type="term" value="F:GTP binding"/>
    <property type="evidence" value="ECO:0007669"/>
    <property type="project" value="UniProtKB-KW"/>
</dbReference>
<dbReference type="Pfam" id="PF00925">
    <property type="entry name" value="GTP_cyclohydro2"/>
    <property type="match status" value="1"/>
</dbReference>
<accession>A0A9Q3EML8</accession>
<dbReference type="Proteomes" id="UP000765509">
    <property type="component" value="Unassembled WGS sequence"/>
</dbReference>
<keyword evidence="2" id="KW-0547">Nucleotide-binding</keyword>
<evidence type="ECO:0000259" key="6">
    <source>
        <dbReference type="Pfam" id="PF00925"/>
    </source>
</evidence>
<dbReference type="Gene3D" id="3.40.50.10990">
    <property type="entry name" value="GTP cyclohydrolase II"/>
    <property type="match status" value="1"/>
</dbReference>
<dbReference type="GO" id="GO:0009231">
    <property type="term" value="P:riboflavin biosynthetic process"/>
    <property type="evidence" value="ECO:0007669"/>
    <property type="project" value="InterPro"/>
</dbReference>
<gene>
    <name evidence="8" type="ORF">O181_065660</name>
</gene>
<feature type="compositionally biased region" description="Polar residues" evidence="5">
    <location>
        <begin position="96"/>
        <end position="110"/>
    </location>
</feature>
<keyword evidence="4" id="KW-0342">GTP-binding</keyword>
<feature type="region of interest" description="Disordered" evidence="5">
    <location>
        <begin position="88"/>
        <end position="110"/>
    </location>
</feature>
<dbReference type="SUPFAM" id="SSF142695">
    <property type="entry name" value="RibA-like"/>
    <property type="match status" value="1"/>
</dbReference>
<dbReference type="NCBIfam" id="NF005536">
    <property type="entry name" value="PRK07198.1"/>
    <property type="match status" value="1"/>
</dbReference>
<dbReference type="EMBL" id="AVOT02032214">
    <property type="protein sequence ID" value="MBW0525945.1"/>
    <property type="molecule type" value="Genomic_DNA"/>
</dbReference>
<dbReference type="InterPro" id="IPR022163">
    <property type="entry name" value="GTP_CH_N"/>
</dbReference>
<organism evidence="8 9">
    <name type="scientific">Austropuccinia psidii MF-1</name>
    <dbReference type="NCBI Taxonomy" id="1389203"/>
    <lineage>
        <taxon>Eukaryota</taxon>
        <taxon>Fungi</taxon>
        <taxon>Dikarya</taxon>
        <taxon>Basidiomycota</taxon>
        <taxon>Pucciniomycotina</taxon>
        <taxon>Pucciniomycetes</taxon>
        <taxon>Pucciniales</taxon>
        <taxon>Sphaerophragmiaceae</taxon>
        <taxon>Austropuccinia</taxon>
    </lineage>
</organism>
<feature type="domain" description="GTP cyclohydrolase N-terminal" evidence="7">
    <location>
        <begin position="148"/>
        <end position="377"/>
    </location>
</feature>
<comment type="similarity">
    <text evidence="1">Belongs to the GTP cyclohydrolase II family.</text>
</comment>
<evidence type="ECO:0000256" key="3">
    <source>
        <dbReference type="ARBA" id="ARBA00022801"/>
    </source>
</evidence>
<dbReference type="AlphaFoldDB" id="A0A9Q3EML8"/>
<dbReference type="InterPro" id="IPR036144">
    <property type="entry name" value="RibA-like_sf"/>
</dbReference>
<evidence type="ECO:0000313" key="9">
    <source>
        <dbReference type="Proteomes" id="UP000765509"/>
    </source>
</evidence>
<dbReference type="PANTHER" id="PTHR47259">
    <property type="match status" value="1"/>
</dbReference>
<evidence type="ECO:0000313" key="8">
    <source>
        <dbReference type="EMBL" id="MBW0525945.1"/>
    </source>
</evidence>
<proteinExistence type="inferred from homology"/>
<evidence type="ECO:0000256" key="1">
    <source>
        <dbReference type="ARBA" id="ARBA00008131"/>
    </source>
</evidence>
<dbReference type="PANTHER" id="PTHR47259:SF2">
    <property type="entry name" value="URACIL-REGULATED PROTEIN 1"/>
    <property type="match status" value="1"/>
</dbReference>